<dbReference type="AlphaFoldDB" id="A0A8J4WPD5"/>
<organism evidence="1 2">
    <name type="scientific">Clarias magur</name>
    <name type="common">Asian catfish</name>
    <name type="synonym">Macropteronotus magur</name>
    <dbReference type="NCBI Taxonomy" id="1594786"/>
    <lineage>
        <taxon>Eukaryota</taxon>
        <taxon>Metazoa</taxon>
        <taxon>Chordata</taxon>
        <taxon>Craniata</taxon>
        <taxon>Vertebrata</taxon>
        <taxon>Euteleostomi</taxon>
        <taxon>Actinopterygii</taxon>
        <taxon>Neopterygii</taxon>
        <taxon>Teleostei</taxon>
        <taxon>Ostariophysi</taxon>
        <taxon>Siluriformes</taxon>
        <taxon>Clariidae</taxon>
        <taxon>Clarias</taxon>
    </lineage>
</organism>
<sequence length="141" mass="15575">MRSIKLESTVCLRSVCAPSALRLRDLSETLRSGRVYTTDSLLDVVVPVRCVPNDLTSSDKKKNLELKTRPDTVCTGEELQGLDQVEEWCVCVCVCGGDVSCVSAWSNDVVCSVRAEVGVTFCVRFVARVLKDVMQGKQEVW</sequence>
<dbReference type="Proteomes" id="UP000727407">
    <property type="component" value="Unassembled WGS sequence"/>
</dbReference>
<evidence type="ECO:0000313" key="1">
    <source>
        <dbReference type="EMBL" id="KAF5880204.1"/>
    </source>
</evidence>
<protein>
    <submittedName>
        <fullName evidence="1">Uncharacterized protein</fullName>
    </submittedName>
</protein>
<dbReference type="EMBL" id="QNUK01001568">
    <property type="protein sequence ID" value="KAF5880204.1"/>
    <property type="molecule type" value="Genomic_DNA"/>
</dbReference>
<feature type="non-terminal residue" evidence="1">
    <location>
        <position position="141"/>
    </location>
</feature>
<name>A0A8J4WPD5_CLAMG</name>
<gene>
    <name evidence="1" type="ORF">DAT39_023294</name>
</gene>
<comment type="caution">
    <text evidence="1">The sequence shown here is derived from an EMBL/GenBank/DDBJ whole genome shotgun (WGS) entry which is preliminary data.</text>
</comment>
<accession>A0A8J4WPD5</accession>
<reference evidence="1" key="1">
    <citation type="submission" date="2020-07" db="EMBL/GenBank/DDBJ databases">
        <title>Clarias magur genome sequencing, assembly and annotation.</title>
        <authorList>
            <person name="Kushwaha B."/>
            <person name="Kumar R."/>
            <person name="Das P."/>
            <person name="Joshi C.G."/>
            <person name="Kumar D."/>
            <person name="Nagpure N.S."/>
            <person name="Pandey M."/>
            <person name="Agarwal S."/>
            <person name="Srivastava S."/>
            <person name="Singh M."/>
            <person name="Sahoo L."/>
            <person name="Jayasankar P."/>
            <person name="Meher P.K."/>
            <person name="Koringa P.G."/>
            <person name="Iquebal M.A."/>
            <person name="Das S.P."/>
            <person name="Bit A."/>
            <person name="Patnaik S."/>
            <person name="Patel N."/>
            <person name="Shah T.M."/>
            <person name="Hinsu A."/>
            <person name="Jena J.K."/>
        </authorList>
    </citation>
    <scope>NUCLEOTIDE SEQUENCE</scope>
    <source>
        <strain evidence="1">CIFAMagur01</strain>
        <tissue evidence="1">Testis</tissue>
    </source>
</reference>
<proteinExistence type="predicted"/>
<keyword evidence="2" id="KW-1185">Reference proteome</keyword>
<evidence type="ECO:0000313" key="2">
    <source>
        <dbReference type="Proteomes" id="UP000727407"/>
    </source>
</evidence>